<accession>A0AAE1DB11</accession>
<protein>
    <submittedName>
        <fullName evidence="1">Uncharacterized protein</fullName>
    </submittedName>
</protein>
<organism evidence="1 2">
    <name type="scientific">Elysia crispata</name>
    <name type="common">lettuce slug</name>
    <dbReference type="NCBI Taxonomy" id="231223"/>
    <lineage>
        <taxon>Eukaryota</taxon>
        <taxon>Metazoa</taxon>
        <taxon>Spiralia</taxon>
        <taxon>Lophotrochozoa</taxon>
        <taxon>Mollusca</taxon>
        <taxon>Gastropoda</taxon>
        <taxon>Heterobranchia</taxon>
        <taxon>Euthyneura</taxon>
        <taxon>Panpulmonata</taxon>
        <taxon>Sacoglossa</taxon>
        <taxon>Placobranchoidea</taxon>
        <taxon>Plakobranchidae</taxon>
        <taxon>Elysia</taxon>
    </lineage>
</organism>
<comment type="caution">
    <text evidence="1">The sequence shown here is derived from an EMBL/GenBank/DDBJ whole genome shotgun (WGS) entry which is preliminary data.</text>
</comment>
<proteinExistence type="predicted"/>
<evidence type="ECO:0000313" key="1">
    <source>
        <dbReference type="EMBL" id="KAK3764084.1"/>
    </source>
</evidence>
<dbReference type="EMBL" id="JAWDGP010004473">
    <property type="protein sequence ID" value="KAK3764084.1"/>
    <property type="molecule type" value="Genomic_DNA"/>
</dbReference>
<reference evidence="1" key="1">
    <citation type="journal article" date="2023" name="G3 (Bethesda)">
        <title>A reference genome for the long-term kleptoplast-retaining sea slug Elysia crispata morphotype clarki.</title>
        <authorList>
            <person name="Eastman K.E."/>
            <person name="Pendleton A.L."/>
            <person name="Shaikh M.A."/>
            <person name="Suttiyut T."/>
            <person name="Ogas R."/>
            <person name="Tomko P."/>
            <person name="Gavelis G."/>
            <person name="Widhalm J.R."/>
            <person name="Wisecaver J.H."/>
        </authorList>
    </citation>
    <scope>NUCLEOTIDE SEQUENCE</scope>
    <source>
        <strain evidence="1">ECLA1</strain>
    </source>
</reference>
<keyword evidence="2" id="KW-1185">Reference proteome</keyword>
<gene>
    <name evidence="1" type="ORF">RRG08_046548</name>
</gene>
<name>A0AAE1DB11_9GAST</name>
<sequence>MRLRYRNHDGLTRPLVRTPLVKDRCAPCIGLLELMLMYRPHQSTSWSSQVKFRVSFPQEPGVRKGVARNCESRFFIRTGLFWAAGCYAVTNVNTIGLQHNA</sequence>
<evidence type="ECO:0000313" key="2">
    <source>
        <dbReference type="Proteomes" id="UP001283361"/>
    </source>
</evidence>
<dbReference type="AlphaFoldDB" id="A0AAE1DB11"/>
<dbReference type="Proteomes" id="UP001283361">
    <property type="component" value="Unassembled WGS sequence"/>
</dbReference>